<gene>
    <name evidence="1" type="ORF">ACEZ3G_15770</name>
</gene>
<comment type="caution">
    <text evidence="1">The sequence shown here is derived from an EMBL/GenBank/DDBJ whole genome shotgun (WGS) entry which is preliminary data.</text>
</comment>
<protein>
    <submittedName>
        <fullName evidence="1">Ig-like domain-containing protein</fullName>
    </submittedName>
</protein>
<proteinExistence type="predicted"/>
<sequence>MHNPTARIPRSSICLFIIFLSFSCSKDSDLLEAESIIDPHKENLVVKEYVVDDIFNVAPGESTILDVLENDNLSNLESVKIVEITQPENGEVVIIEEKTLQYIPAEEQQESSSSEVDTFTYTVDVETEEGTTVTEEATVTVEVTEENSVIENGPIPSSVLYWKDKFDNGWGTYAAEINEFSKSGNKNQEYYYFAYYIDGIVNMWQATGDNSYLDTVIGLVDETMNDAVPMGQYLGWPSASGEAVPLWDSFYWRIVATLTRIMHQSPNLRSNQDYQAAYERLLAFSEKNIWERYEGEAWHFYRVNTHMASHWARIGMELYTITGKQKYKEVFDNISFGTMVGHPSNLRNQLRQNSNVPSAYDWSSNWNGSNNQDTSHAGAIISFWVAAYETDMYWNQQDINALISTFEDVICPNELTQGREFVNGSGGYNTHYSWLHEWLTLGRYSQEIQNKIEAHYSNRTSLGYVGIQPVGIAALNAKILADGRAYYPEN</sequence>
<dbReference type="EMBL" id="JBHFPV010000006">
    <property type="protein sequence ID" value="MFH6604944.1"/>
    <property type="molecule type" value="Genomic_DNA"/>
</dbReference>
<name>A0ACC7LNU1_9FLAO</name>
<dbReference type="Proteomes" id="UP001595191">
    <property type="component" value="Unassembled WGS sequence"/>
</dbReference>
<accession>A0ACC7LNU1</accession>
<evidence type="ECO:0000313" key="2">
    <source>
        <dbReference type="Proteomes" id="UP001595191"/>
    </source>
</evidence>
<organism evidence="1 2">
    <name type="scientific">Meishania litoralis</name>
    <dbReference type="NCBI Taxonomy" id="3434685"/>
    <lineage>
        <taxon>Bacteria</taxon>
        <taxon>Pseudomonadati</taxon>
        <taxon>Bacteroidota</taxon>
        <taxon>Flavobacteriia</taxon>
        <taxon>Flavobacteriales</taxon>
        <taxon>Flavobacteriaceae</taxon>
        <taxon>Meishania</taxon>
    </lineage>
</organism>
<evidence type="ECO:0000313" key="1">
    <source>
        <dbReference type="EMBL" id="MFH6604944.1"/>
    </source>
</evidence>
<reference evidence="1" key="1">
    <citation type="submission" date="2024-09" db="EMBL/GenBank/DDBJ databases">
        <authorList>
            <person name="Liu J."/>
        </authorList>
    </citation>
    <scope>NUCLEOTIDE SEQUENCE</scope>
    <source>
        <strain evidence="1">NBU2967</strain>
    </source>
</reference>
<keyword evidence="2" id="KW-1185">Reference proteome</keyword>